<comment type="caution">
    <text evidence="1">The sequence shown here is derived from an EMBL/GenBank/DDBJ whole genome shotgun (WGS) entry which is preliminary data.</text>
</comment>
<dbReference type="EMBL" id="BKCJ011280205">
    <property type="protein sequence ID" value="GFD14552.1"/>
    <property type="molecule type" value="Genomic_DNA"/>
</dbReference>
<sequence length="40" mass="4773">GNWVAYWIEEMPLMKIVQKELLEKVVQKMLKGKMVVRVLN</sequence>
<proteinExistence type="predicted"/>
<reference evidence="1" key="1">
    <citation type="journal article" date="2019" name="Sci. Rep.">
        <title>Draft genome of Tanacetum cinerariifolium, the natural source of mosquito coil.</title>
        <authorList>
            <person name="Yamashiro T."/>
            <person name="Shiraishi A."/>
            <person name="Satake H."/>
            <person name="Nakayama K."/>
        </authorList>
    </citation>
    <scope>NUCLEOTIDE SEQUENCE</scope>
</reference>
<evidence type="ECO:0000313" key="1">
    <source>
        <dbReference type="EMBL" id="GFD14552.1"/>
    </source>
</evidence>
<gene>
    <name evidence="1" type="ORF">Tci_886521</name>
</gene>
<organism evidence="1">
    <name type="scientific">Tanacetum cinerariifolium</name>
    <name type="common">Dalmatian daisy</name>
    <name type="synonym">Chrysanthemum cinerariifolium</name>
    <dbReference type="NCBI Taxonomy" id="118510"/>
    <lineage>
        <taxon>Eukaryota</taxon>
        <taxon>Viridiplantae</taxon>
        <taxon>Streptophyta</taxon>
        <taxon>Embryophyta</taxon>
        <taxon>Tracheophyta</taxon>
        <taxon>Spermatophyta</taxon>
        <taxon>Magnoliopsida</taxon>
        <taxon>eudicotyledons</taxon>
        <taxon>Gunneridae</taxon>
        <taxon>Pentapetalae</taxon>
        <taxon>asterids</taxon>
        <taxon>campanulids</taxon>
        <taxon>Asterales</taxon>
        <taxon>Asteraceae</taxon>
        <taxon>Asteroideae</taxon>
        <taxon>Anthemideae</taxon>
        <taxon>Anthemidinae</taxon>
        <taxon>Tanacetum</taxon>
    </lineage>
</organism>
<protein>
    <submittedName>
        <fullName evidence="1">Uncharacterized protein</fullName>
    </submittedName>
</protein>
<name>A0A699TUM5_TANCI</name>
<accession>A0A699TUM5</accession>
<feature type="non-terminal residue" evidence="1">
    <location>
        <position position="1"/>
    </location>
</feature>
<dbReference type="AlphaFoldDB" id="A0A699TUM5"/>